<dbReference type="Proteomes" id="UP001152875">
    <property type="component" value="Unassembled WGS sequence"/>
</dbReference>
<reference evidence="2" key="2">
    <citation type="submission" date="2022-07" db="EMBL/GenBank/DDBJ databases">
        <title>Whole Genome Sequencing of Streptococcus suis.</title>
        <authorList>
            <person name="Dai X."/>
            <person name="Huang J."/>
            <person name="Wang L."/>
        </authorList>
    </citation>
    <scope>NUCLEOTIDE SEQUENCE</scope>
    <source>
        <strain evidence="2">HDJ11</strain>
        <strain evidence="3">XNB2</strain>
    </source>
</reference>
<organism evidence="1 4">
    <name type="scientific">Streptococcus suis</name>
    <dbReference type="NCBI Taxonomy" id="1307"/>
    <lineage>
        <taxon>Bacteria</taxon>
        <taxon>Bacillati</taxon>
        <taxon>Bacillota</taxon>
        <taxon>Bacilli</taxon>
        <taxon>Lactobacillales</taxon>
        <taxon>Streptococcaceae</taxon>
        <taxon>Streptococcus</taxon>
    </lineage>
</organism>
<dbReference type="EMBL" id="JANFMI010000035">
    <property type="protein sequence ID" value="MDG4517042.1"/>
    <property type="molecule type" value="Genomic_DNA"/>
</dbReference>
<evidence type="ECO:0000313" key="1">
    <source>
        <dbReference type="EMBL" id="AUA19045.1"/>
    </source>
</evidence>
<name>A0A0M9FEY8_STRSU</name>
<accession>A0A0M9FEY8</accession>
<gene>
    <name evidence="1" type="ORF">CWI26_05855</name>
    <name evidence="2" type="ORF">NOL11_08720</name>
    <name evidence="3" type="ORF">NOL13_07190</name>
</gene>
<dbReference type="Proteomes" id="UP000231863">
    <property type="component" value="Chromosome"/>
</dbReference>
<dbReference type="Proteomes" id="UP001152877">
    <property type="component" value="Unassembled WGS sequence"/>
</dbReference>
<reference evidence="1 4" key="1">
    <citation type="submission" date="2017-11" db="EMBL/GenBank/DDBJ databases">
        <title>Genome analysis of Streptococcus suis serotype chz stain ah681.</title>
        <authorList>
            <person name="Pan Z."/>
            <person name="Zhang Y."/>
            <person name="Ma J."/>
            <person name="Lu P."/>
            <person name="Zhu Y."/>
            <person name="Zhong X."/>
            <person name="Dong W."/>
            <person name="Lu C."/>
            <person name="Yao H."/>
        </authorList>
    </citation>
    <scope>NUCLEOTIDE SEQUENCE [LARGE SCALE GENOMIC DNA]</scope>
    <source>
        <strain evidence="1 4">AH681</strain>
    </source>
</reference>
<dbReference type="NCBIfam" id="NF046040">
    <property type="entry name" value="RelB_antitoxin"/>
    <property type="match status" value="1"/>
</dbReference>
<proteinExistence type="predicted"/>
<dbReference type="Pfam" id="PF19807">
    <property type="entry name" value="DUF6290"/>
    <property type="match status" value="1"/>
</dbReference>
<evidence type="ECO:0000313" key="4">
    <source>
        <dbReference type="Proteomes" id="UP000231863"/>
    </source>
</evidence>
<dbReference type="EMBL" id="JANFMP010000018">
    <property type="protein sequence ID" value="MDG4527182.1"/>
    <property type="molecule type" value="Genomic_DNA"/>
</dbReference>
<dbReference type="eggNOG" id="ENOG50335EQ">
    <property type="taxonomic scope" value="Bacteria"/>
</dbReference>
<dbReference type="InterPro" id="IPR046257">
    <property type="entry name" value="DUF6290"/>
</dbReference>
<sequence>MAAITLKVSEQDKLFMQAMAKFEGVSLSELIRTKTLEALEDEYDARVADIAWAEYQEDLANGIEPISWEEMLEELGLTHEDLL</sequence>
<evidence type="ECO:0000313" key="3">
    <source>
        <dbReference type="EMBL" id="MDG4527182.1"/>
    </source>
</evidence>
<dbReference type="RefSeq" id="WP_029176726.1">
    <property type="nucleotide sequence ID" value="NZ_CP025043.1"/>
</dbReference>
<dbReference type="EMBL" id="CP025043">
    <property type="protein sequence ID" value="AUA19045.1"/>
    <property type="molecule type" value="Genomic_DNA"/>
</dbReference>
<dbReference type="AlphaFoldDB" id="A0A0M9FEY8"/>
<evidence type="ECO:0000313" key="2">
    <source>
        <dbReference type="EMBL" id="MDG4517042.1"/>
    </source>
</evidence>
<protein>
    <submittedName>
        <fullName evidence="1">Antitoxin</fullName>
    </submittedName>
    <submittedName>
        <fullName evidence="2">DUF6290 family protein</fullName>
    </submittedName>
</protein>